<reference evidence="1 2" key="1">
    <citation type="submission" date="2018-08" db="EMBL/GenBank/DDBJ databases">
        <title>A genome reference for cultivated species of the human gut microbiota.</title>
        <authorList>
            <person name="Zou Y."/>
            <person name="Xue W."/>
            <person name="Luo G."/>
        </authorList>
    </citation>
    <scope>NUCLEOTIDE SEQUENCE [LARGE SCALE GENOMIC DNA]</scope>
    <source>
        <strain evidence="1 2">AM25-6</strain>
    </source>
</reference>
<name>A0A3E3E0E9_9FIRM</name>
<gene>
    <name evidence="1" type="ORF">DW687_01165</name>
</gene>
<evidence type="ECO:0000313" key="1">
    <source>
        <dbReference type="EMBL" id="RGD74963.1"/>
    </source>
</evidence>
<protein>
    <submittedName>
        <fullName evidence="1">Uncharacterized protein</fullName>
    </submittedName>
</protein>
<dbReference type="RefSeq" id="WP_007050463.1">
    <property type="nucleotide sequence ID" value="NZ_CABKNJ010000001.1"/>
</dbReference>
<sequence length="220" mass="25534">MGKSVYSLVLMDEVVDKVDEAAYQLGTSRSGLINQILADYVSYTTPEKHVEGIFSSLENMFKEMNTFQVLANPSPYYMNITSSLRYKYRPTIKYGVELYDNSKYSFGELKVTLRTTNQTLIRDMNTFLNFFAKLEEKYIRGILEENLCYKIEEKKYTRQFVMPKEQGVDKVDLGVLIGEYIQVFDSVLKVFLNNLPYIEDACSDAEKEYITLMQKVHAII</sequence>
<dbReference type="GeneID" id="98001443"/>
<organism evidence="1 2">
    <name type="scientific">Anaerofustis stercorihominis</name>
    <dbReference type="NCBI Taxonomy" id="214853"/>
    <lineage>
        <taxon>Bacteria</taxon>
        <taxon>Bacillati</taxon>
        <taxon>Bacillota</taxon>
        <taxon>Clostridia</taxon>
        <taxon>Eubacteriales</taxon>
        <taxon>Eubacteriaceae</taxon>
        <taxon>Anaerofustis</taxon>
    </lineage>
</organism>
<accession>A0A3E3E0E9</accession>
<dbReference type="AlphaFoldDB" id="A0A3E3E0E9"/>
<dbReference type="EMBL" id="QUSM01000002">
    <property type="protein sequence ID" value="RGD74963.1"/>
    <property type="molecule type" value="Genomic_DNA"/>
</dbReference>
<dbReference type="Proteomes" id="UP000261212">
    <property type="component" value="Unassembled WGS sequence"/>
</dbReference>
<comment type="caution">
    <text evidence="1">The sequence shown here is derived from an EMBL/GenBank/DDBJ whole genome shotgun (WGS) entry which is preliminary data.</text>
</comment>
<proteinExistence type="predicted"/>
<evidence type="ECO:0000313" key="2">
    <source>
        <dbReference type="Proteomes" id="UP000261212"/>
    </source>
</evidence>